<feature type="transmembrane region" description="Helical" evidence="6">
    <location>
        <begin position="147"/>
        <end position="172"/>
    </location>
</feature>
<comment type="caution">
    <text evidence="7">The sequence shown here is derived from an EMBL/GenBank/DDBJ whole genome shotgun (WGS) entry which is preliminary data.</text>
</comment>
<dbReference type="InterPro" id="IPR001123">
    <property type="entry name" value="LeuE-type"/>
</dbReference>
<dbReference type="GO" id="GO:0015171">
    <property type="term" value="F:amino acid transmembrane transporter activity"/>
    <property type="evidence" value="ECO:0007669"/>
    <property type="project" value="TreeGrafter"/>
</dbReference>
<name>A0A0A0EI15_9RHOB</name>
<dbReference type="STRING" id="1461694.ATO9_00145"/>
<dbReference type="PANTHER" id="PTHR30086">
    <property type="entry name" value="ARGININE EXPORTER PROTEIN ARGO"/>
    <property type="match status" value="1"/>
</dbReference>
<accession>A0A0A0EI15</accession>
<keyword evidence="3 6" id="KW-0812">Transmembrane</keyword>
<dbReference type="PANTHER" id="PTHR30086:SF20">
    <property type="entry name" value="ARGININE EXPORTER PROTEIN ARGO-RELATED"/>
    <property type="match status" value="1"/>
</dbReference>
<evidence type="ECO:0000256" key="5">
    <source>
        <dbReference type="ARBA" id="ARBA00023136"/>
    </source>
</evidence>
<keyword evidence="4 6" id="KW-1133">Transmembrane helix</keyword>
<dbReference type="OrthoDB" id="9804822at2"/>
<dbReference type="eggNOG" id="COG1280">
    <property type="taxonomic scope" value="Bacteria"/>
</dbReference>
<dbReference type="RefSeq" id="WP_043743501.1">
    <property type="nucleotide sequence ID" value="NZ_AQQX01000001.1"/>
</dbReference>
<evidence type="ECO:0000256" key="3">
    <source>
        <dbReference type="ARBA" id="ARBA00022692"/>
    </source>
</evidence>
<feature type="transmembrane region" description="Helical" evidence="6">
    <location>
        <begin position="41"/>
        <end position="67"/>
    </location>
</feature>
<gene>
    <name evidence="7" type="ORF">ATO9_00145</name>
</gene>
<comment type="subcellular location">
    <subcellularLocation>
        <location evidence="1">Cell membrane</location>
        <topology evidence="1">Multi-pass membrane protein</topology>
    </subcellularLocation>
</comment>
<evidence type="ECO:0000256" key="1">
    <source>
        <dbReference type="ARBA" id="ARBA00004651"/>
    </source>
</evidence>
<keyword evidence="2" id="KW-1003">Cell membrane</keyword>
<keyword evidence="8" id="KW-1185">Reference proteome</keyword>
<feature type="transmembrane region" description="Helical" evidence="6">
    <location>
        <begin position="12"/>
        <end position="29"/>
    </location>
</feature>
<evidence type="ECO:0000313" key="7">
    <source>
        <dbReference type="EMBL" id="KGM49955.1"/>
    </source>
</evidence>
<dbReference type="Pfam" id="PF01810">
    <property type="entry name" value="LysE"/>
    <property type="match status" value="1"/>
</dbReference>
<proteinExistence type="predicted"/>
<evidence type="ECO:0000256" key="6">
    <source>
        <dbReference type="SAM" id="Phobius"/>
    </source>
</evidence>
<dbReference type="EMBL" id="AQQX01000001">
    <property type="protein sequence ID" value="KGM49955.1"/>
    <property type="molecule type" value="Genomic_DNA"/>
</dbReference>
<reference evidence="7 8" key="1">
    <citation type="journal article" date="2015" name="Antonie Van Leeuwenhoek">
        <title>Pseudooceanicola atlanticus gen. nov. sp. nov., isolated from surface seawater of the Atlantic Ocean and reclassification of Oceanicola batsensis, Oceanicola marinus, Oceanicola nitratireducens, Oceanicola nanhaiensis, Oceanicola antarcticus and Oceanicola flagellatus, as Pseudooceanicola batsensis comb. nov., Pseudooceanicola marinus comb. nov., Pseudooceanicola nitratireducens comb. nov., Pseudooceanicola nanhaiensis comb. nov., Pseudooceanicola antarcticus comb. nov., and Pseudooceanicola flagellatus comb. nov.</title>
        <authorList>
            <person name="Lai Q."/>
            <person name="Li G."/>
            <person name="Liu X."/>
            <person name="Du Y."/>
            <person name="Sun F."/>
            <person name="Shao Z."/>
        </authorList>
    </citation>
    <scope>NUCLEOTIDE SEQUENCE [LARGE SCALE GENOMIC DNA]</scope>
    <source>
        <strain evidence="7 8">22II-s11g</strain>
    </source>
</reference>
<protein>
    <submittedName>
        <fullName evidence="7">Amino acid transporter LysE</fullName>
    </submittedName>
</protein>
<feature type="transmembrane region" description="Helical" evidence="6">
    <location>
        <begin position="73"/>
        <end position="93"/>
    </location>
</feature>
<evidence type="ECO:0000256" key="4">
    <source>
        <dbReference type="ARBA" id="ARBA00022989"/>
    </source>
</evidence>
<dbReference type="GO" id="GO:0005886">
    <property type="term" value="C:plasma membrane"/>
    <property type="evidence" value="ECO:0007669"/>
    <property type="project" value="UniProtKB-SubCell"/>
</dbReference>
<organism evidence="7 8">
    <name type="scientific">Pseudooceanicola atlanticus</name>
    <dbReference type="NCBI Taxonomy" id="1461694"/>
    <lineage>
        <taxon>Bacteria</taxon>
        <taxon>Pseudomonadati</taxon>
        <taxon>Pseudomonadota</taxon>
        <taxon>Alphaproteobacteria</taxon>
        <taxon>Rhodobacterales</taxon>
        <taxon>Paracoccaceae</taxon>
        <taxon>Pseudooceanicola</taxon>
    </lineage>
</organism>
<evidence type="ECO:0000313" key="8">
    <source>
        <dbReference type="Proteomes" id="UP000030004"/>
    </source>
</evidence>
<dbReference type="AlphaFoldDB" id="A0A0A0EI15"/>
<feature type="transmembrane region" description="Helical" evidence="6">
    <location>
        <begin position="114"/>
        <end position="135"/>
    </location>
</feature>
<sequence length="206" mass="22037">MTLSATELALYAGALFILFLTPGPVWLALTARALSGGFHSAWPLALGVVIGDALWPLLAILGVTWIVGQMEEFLTILRYVGAGMFVTMGVLLIRNADKTIAGDSRLTRPGMWAGFIAGLVVILGNPKAILFYMGVLPGFFDLTQVTWVDIAAIMATSMLVPFIGNLIFAAFVDRIRRFLASGEAIRRTNLIAGGLMILVGVLIAVL</sequence>
<feature type="transmembrane region" description="Helical" evidence="6">
    <location>
        <begin position="184"/>
        <end position="205"/>
    </location>
</feature>
<keyword evidence="5 6" id="KW-0472">Membrane</keyword>
<evidence type="ECO:0000256" key="2">
    <source>
        <dbReference type="ARBA" id="ARBA00022475"/>
    </source>
</evidence>
<dbReference type="Proteomes" id="UP000030004">
    <property type="component" value="Unassembled WGS sequence"/>
</dbReference>